<comment type="caution">
    <text evidence="1">The sequence shown here is derived from an EMBL/GenBank/DDBJ whole genome shotgun (WGS) entry which is preliminary data.</text>
</comment>
<dbReference type="Proteomes" id="UP001291623">
    <property type="component" value="Unassembled WGS sequence"/>
</dbReference>
<evidence type="ECO:0000313" key="2">
    <source>
        <dbReference type="Proteomes" id="UP001291623"/>
    </source>
</evidence>
<dbReference type="AlphaFoldDB" id="A0AAE1QSA5"/>
<organism evidence="1 2">
    <name type="scientific">Anisodus tanguticus</name>
    <dbReference type="NCBI Taxonomy" id="243964"/>
    <lineage>
        <taxon>Eukaryota</taxon>
        <taxon>Viridiplantae</taxon>
        <taxon>Streptophyta</taxon>
        <taxon>Embryophyta</taxon>
        <taxon>Tracheophyta</taxon>
        <taxon>Spermatophyta</taxon>
        <taxon>Magnoliopsida</taxon>
        <taxon>eudicotyledons</taxon>
        <taxon>Gunneridae</taxon>
        <taxon>Pentapetalae</taxon>
        <taxon>asterids</taxon>
        <taxon>lamiids</taxon>
        <taxon>Solanales</taxon>
        <taxon>Solanaceae</taxon>
        <taxon>Solanoideae</taxon>
        <taxon>Hyoscyameae</taxon>
        <taxon>Anisodus</taxon>
    </lineage>
</organism>
<gene>
    <name evidence="1" type="ORF">RND71_042335</name>
</gene>
<name>A0AAE1QSA5_9SOLA</name>
<reference evidence="1" key="1">
    <citation type="submission" date="2023-12" db="EMBL/GenBank/DDBJ databases">
        <title>Genome assembly of Anisodus tanguticus.</title>
        <authorList>
            <person name="Wang Y.-J."/>
        </authorList>
    </citation>
    <scope>NUCLEOTIDE SEQUENCE</scope>
    <source>
        <strain evidence="1">KB-2021</strain>
        <tissue evidence="1">Leaf</tissue>
    </source>
</reference>
<protein>
    <submittedName>
        <fullName evidence="1">Uncharacterized protein</fullName>
    </submittedName>
</protein>
<accession>A0AAE1QSA5</accession>
<keyword evidence="2" id="KW-1185">Reference proteome</keyword>
<evidence type="ECO:0000313" key="1">
    <source>
        <dbReference type="EMBL" id="KAK4337848.1"/>
    </source>
</evidence>
<proteinExistence type="predicted"/>
<sequence length="258" mass="28118">MRCTPSIETDPSKDSSELLPQIASVSQVLEELRETLASLSLPIPTSTSYDRDVRKALGSKFADGVLQCRTSRTSVAPTKVCVVRLGIRGLGFLLNDYVFESYIVLSNTDMGGVMFILPAVTCQNHKVAERSDNNDSPPDPLVCNIHHGPQAQILGAEYNPKLEGNEGLVPQRALKIGNSLLFFERRGLVPQRALKIGAEGSSSSSELISVPSKFLELDTPGSESSSSRGLEVDYLANEYLLEEDSDLDLDLKNFKSID</sequence>
<dbReference type="EMBL" id="JAVYJV010000024">
    <property type="protein sequence ID" value="KAK4337848.1"/>
    <property type="molecule type" value="Genomic_DNA"/>
</dbReference>